<evidence type="ECO:0000313" key="16">
    <source>
        <dbReference type="EMBL" id="OQP58681.1"/>
    </source>
</evidence>
<evidence type="ECO:0000256" key="10">
    <source>
        <dbReference type="ARBA" id="ARBA00023004"/>
    </source>
</evidence>
<dbReference type="InterPro" id="IPR015797">
    <property type="entry name" value="NUDIX_hydrolase-like_dom_sf"/>
</dbReference>
<keyword evidence="11" id="KW-0411">Iron-sulfur</keyword>
<organism evidence="16 17">
    <name type="scientific">Niastella populi</name>
    <dbReference type="NCBI Taxonomy" id="550983"/>
    <lineage>
        <taxon>Bacteria</taxon>
        <taxon>Pseudomonadati</taxon>
        <taxon>Bacteroidota</taxon>
        <taxon>Chitinophagia</taxon>
        <taxon>Chitinophagales</taxon>
        <taxon>Chitinophagaceae</taxon>
        <taxon>Niastella</taxon>
    </lineage>
</organism>
<dbReference type="EC" id="3.2.2.31" evidence="4 14"/>
<dbReference type="Proteomes" id="UP000192276">
    <property type="component" value="Unassembled WGS sequence"/>
</dbReference>
<evidence type="ECO:0000256" key="14">
    <source>
        <dbReference type="RuleBase" id="RU365096"/>
    </source>
</evidence>
<evidence type="ECO:0000256" key="12">
    <source>
        <dbReference type="ARBA" id="ARBA00023204"/>
    </source>
</evidence>
<dbReference type="FunFam" id="1.10.340.30:FF:000002">
    <property type="entry name" value="Adenine DNA glycosylase"/>
    <property type="match status" value="1"/>
</dbReference>
<dbReference type="InterPro" id="IPR023170">
    <property type="entry name" value="HhH_base_excis_C"/>
</dbReference>
<keyword evidence="9" id="KW-0378">Hydrolase</keyword>
<dbReference type="CDD" id="cd03431">
    <property type="entry name" value="NUDIX_DNA_Glycosylase_C-MutY"/>
    <property type="match status" value="1"/>
</dbReference>
<dbReference type="GO" id="GO:0035485">
    <property type="term" value="F:adenine/guanine mispair binding"/>
    <property type="evidence" value="ECO:0007669"/>
    <property type="project" value="TreeGrafter"/>
</dbReference>
<dbReference type="Pfam" id="PF00730">
    <property type="entry name" value="HhH-GPD"/>
    <property type="match status" value="1"/>
</dbReference>
<dbReference type="NCBIfam" id="TIGR01084">
    <property type="entry name" value="mutY"/>
    <property type="match status" value="1"/>
</dbReference>
<dbReference type="GO" id="GO:0051539">
    <property type="term" value="F:4 iron, 4 sulfur cluster binding"/>
    <property type="evidence" value="ECO:0007669"/>
    <property type="project" value="UniProtKB-UniRule"/>
</dbReference>
<dbReference type="RefSeq" id="WP_081166315.1">
    <property type="nucleotide sequence ID" value="NZ_LWBP01000188.1"/>
</dbReference>
<dbReference type="SMART" id="SM00478">
    <property type="entry name" value="ENDO3c"/>
    <property type="match status" value="1"/>
</dbReference>
<evidence type="ECO:0000256" key="13">
    <source>
        <dbReference type="ARBA" id="ARBA00023295"/>
    </source>
</evidence>
<comment type="function">
    <text evidence="2">Adenine glycosylase active on G-A mispairs. MutY also corrects error-prone DNA synthesis past GO lesions which are due to the oxidatively damaged form of guanine: 7,8-dihydro-8-oxoguanine (8-oxo-dGTP).</text>
</comment>
<dbReference type="Gene3D" id="1.10.340.30">
    <property type="entry name" value="Hypothetical protein, domain 2"/>
    <property type="match status" value="1"/>
</dbReference>
<dbReference type="GO" id="GO:0006284">
    <property type="term" value="P:base-excision repair"/>
    <property type="evidence" value="ECO:0007669"/>
    <property type="project" value="UniProtKB-UniRule"/>
</dbReference>
<name>A0A1V9FK74_9BACT</name>
<dbReference type="GO" id="GO:0000701">
    <property type="term" value="F:purine-specific mismatch base pair DNA N-glycosylase activity"/>
    <property type="evidence" value="ECO:0007669"/>
    <property type="project" value="UniProtKB-EC"/>
</dbReference>
<keyword evidence="13 14" id="KW-0326">Glycosidase</keyword>
<keyword evidence="6" id="KW-0004">4Fe-4S</keyword>
<protein>
    <recommendedName>
        <fullName evidence="5 14">Adenine DNA glycosylase</fullName>
        <ecNumber evidence="4 14">3.2.2.31</ecNumber>
    </recommendedName>
</protein>
<keyword evidence="7" id="KW-0479">Metal-binding</keyword>
<sequence length="356" mass="40983">MKPDFTRRLLQWNKNSNTRVMPWKGEKDPYKIWLSEIILQQTRVEQGWSYYEKFIAAFPTILHLARANEEKVFKMWEGLGYYSRCKNLIATARKIAGEYNGIFPSTYEEIEALPGIGPYTAAAISSFAFNLPHAVLDGNVQRIIARYFGNSTPIDTTAGRKLYQSLAQSLLPCDEPGIYNQAIMDFGAVICKPQNPLCSTCVQQKECEAFRQNVVSQLPVKQKAIVKKERWLYYFIVEYKGKWYIKQRTAKDIWENLFEFVLFESTAAVEDITLKMPFLKKLVNGQAVHIESISRMYRQQLTHQTIHGRFVKIVAGEALPSLNGYLLVDKKQLSKYAFPRFITTYLGEPAPPAQLF</sequence>
<gene>
    <name evidence="16" type="ORF">A4R26_03295</name>
</gene>
<dbReference type="OrthoDB" id="9802365at2"/>
<feature type="domain" description="HhH-GPD" evidence="15">
    <location>
        <begin position="38"/>
        <end position="189"/>
    </location>
</feature>
<dbReference type="Gene3D" id="1.10.1670.10">
    <property type="entry name" value="Helix-hairpin-Helix base-excision DNA repair enzymes (C-terminal)"/>
    <property type="match status" value="1"/>
</dbReference>
<dbReference type="InterPro" id="IPR005760">
    <property type="entry name" value="A/G_AdeGlyc_MutY"/>
</dbReference>
<dbReference type="EMBL" id="LWBP01000188">
    <property type="protein sequence ID" value="OQP58681.1"/>
    <property type="molecule type" value="Genomic_DNA"/>
</dbReference>
<keyword evidence="17" id="KW-1185">Reference proteome</keyword>
<comment type="cofactor">
    <cofactor evidence="14">
        <name>[4Fe-4S] cluster</name>
        <dbReference type="ChEBI" id="CHEBI:49883"/>
    </cofactor>
    <text evidence="14">Binds 1 [4Fe-4S] cluster.</text>
</comment>
<dbReference type="InterPro" id="IPR011257">
    <property type="entry name" value="DNA_glycosylase"/>
</dbReference>
<dbReference type="PROSITE" id="PS01155">
    <property type="entry name" value="ENDONUCLEASE_III_2"/>
    <property type="match status" value="1"/>
</dbReference>
<dbReference type="InterPro" id="IPR044298">
    <property type="entry name" value="MIG/MutY"/>
</dbReference>
<dbReference type="PANTHER" id="PTHR42944:SF1">
    <property type="entry name" value="ADENINE DNA GLYCOSYLASE"/>
    <property type="match status" value="1"/>
</dbReference>
<evidence type="ECO:0000256" key="4">
    <source>
        <dbReference type="ARBA" id="ARBA00012045"/>
    </source>
</evidence>
<dbReference type="CDD" id="cd00056">
    <property type="entry name" value="ENDO3c"/>
    <property type="match status" value="1"/>
</dbReference>
<evidence type="ECO:0000256" key="6">
    <source>
        <dbReference type="ARBA" id="ARBA00022485"/>
    </source>
</evidence>
<evidence type="ECO:0000256" key="2">
    <source>
        <dbReference type="ARBA" id="ARBA00002933"/>
    </source>
</evidence>
<evidence type="ECO:0000259" key="15">
    <source>
        <dbReference type="SMART" id="SM00478"/>
    </source>
</evidence>
<keyword evidence="10 14" id="KW-0408">Iron</keyword>
<dbReference type="InterPro" id="IPR004035">
    <property type="entry name" value="Endouclease-III_FeS-bd_BS"/>
</dbReference>
<dbReference type="GO" id="GO:0034039">
    <property type="term" value="F:8-oxo-7,8-dihydroguanine DNA N-glycosylase activity"/>
    <property type="evidence" value="ECO:0007669"/>
    <property type="project" value="TreeGrafter"/>
</dbReference>
<dbReference type="InterPro" id="IPR029119">
    <property type="entry name" value="MutY_C"/>
</dbReference>
<comment type="caution">
    <text evidence="16">The sequence shown here is derived from an EMBL/GenBank/DDBJ whole genome shotgun (WGS) entry which is preliminary data.</text>
</comment>
<keyword evidence="12" id="KW-0234">DNA repair</keyword>
<evidence type="ECO:0000256" key="9">
    <source>
        <dbReference type="ARBA" id="ARBA00022801"/>
    </source>
</evidence>
<evidence type="ECO:0000256" key="11">
    <source>
        <dbReference type="ARBA" id="ARBA00023014"/>
    </source>
</evidence>
<dbReference type="InterPro" id="IPR004036">
    <property type="entry name" value="Endonuclease-III-like_CS2"/>
</dbReference>
<keyword evidence="8 14" id="KW-0227">DNA damage</keyword>
<reference evidence="17" key="1">
    <citation type="submission" date="2016-04" db="EMBL/GenBank/DDBJ databases">
        <authorList>
            <person name="Chen L."/>
            <person name="Zhuang W."/>
            <person name="Wang G."/>
        </authorList>
    </citation>
    <scope>NUCLEOTIDE SEQUENCE [LARGE SCALE GENOMIC DNA]</scope>
    <source>
        <strain evidence="17">208</strain>
    </source>
</reference>
<accession>A0A1V9FK74</accession>
<dbReference type="PROSITE" id="PS00764">
    <property type="entry name" value="ENDONUCLEASE_III_1"/>
    <property type="match status" value="1"/>
</dbReference>
<dbReference type="InterPro" id="IPR000445">
    <property type="entry name" value="HhH_motif"/>
</dbReference>
<evidence type="ECO:0000256" key="8">
    <source>
        <dbReference type="ARBA" id="ARBA00022763"/>
    </source>
</evidence>
<dbReference type="Pfam" id="PF00633">
    <property type="entry name" value="HHH"/>
    <property type="match status" value="1"/>
</dbReference>
<evidence type="ECO:0000256" key="5">
    <source>
        <dbReference type="ARBA" id="ARBA00022023"/>
    </source>
</evidence>
<comment type="catalytic activity">
    <reaction evidence="1 14">
        <text>Hydrolyzes free adenine bases from 7,8-dihydro-8-oxoguanine:adenine mismatched double-stranded DNA, leaving an apurinic site.</text>
        <dbReference type="EC" id="3.2.2.31"/>
    </reaction>
</comment>
<dbReference type="AlphaFoldDB" id="A0A1V9FK74"/>
<dbReference type="SUPFAM" id="SSF48150">
    <property type="entry name" value="DNA-glycosylase"/>
    <property type="match status" value="1"/>
</dbReference>
<dbReference type="Pfam" id="PF14815">
    <property type="entry name" value="NUDIX_4"/>
    <property type="match status" value="1"/>
</dbReference>
<dbReference type="PANTHER" id="PTHR42944">
    <property type="entry name" value="ADENINE DNA GLYCOSYLASE"/>
    <property type="match status" value="1"/>
</dbReference>
<evidence type="ECO:0000256" key="3">
    <source>
        <dbReference type="ARBA" id="ARBA00008343"/>
    </source>
</evidence>
<dbReference type="GO" id="GO:0032357">
    <property type="term" value="F:oxidized purine DNA binding"/>
    <property type="evidence" value="ECO:0007669"/>
    <property type="project" value="TreeGrafter"/>
</dbReference>
<evidence type="ECO:0000256" key="7">
    <source>
        <dbReference type="ARBA" id="ARBA00022723"/>
    </source>
</evidence>
<comment type="similarity">
    <text evidence="3 14">Belongs to the Nth/MutY family.</text>
</comment>
<proteinExistence type="inferred from homology"/>
<evidence type="ECO:0000313" key="17">
    <source>
        <dbReference type="Proteomes" id="UP000192276"/>
    </source>
</evidence>
<dbReference type="STRING" id="550983.A4R26_03295"/>
<dbReference type="GO" id="GO:0046872">
    <property type="term" value="F:metal ion binding"/>
    <property type="evidence" value="ECO:0007669"/>
    <property type="project" value="UniProtKB-UniRule"/>
</dbReference>
<dbReference type="SUPFAM" id="SSF55811">
    <property type="entry name" value="Nudix"/>
    <property type="match status" value="1"/>
</dbReference>
<evidence type="ECO:0000256" key="1">
    <source>
        <dbReference type="ARBA" id="ARBA00000843"/>
    </source>
</evidence>
<dbReference type="GO" id="GO:0006298">
    <property type="term" value="P:mismatch repair"/>
    <property type="evidence" value="ECO:0007669"/>
    <property type="project" value="TreeGrafter"/>
</dbReference>
<dbReference type="InterPro" id="IPR003265">
    <property type="entry name" value="HhH-GPD_domain"/>
</dbReference>